<evidence type="ECO:0000256" key="5">
    <source>
        <dbReference type="SAM" id="SignalP"/>
    </source>
</evidence>
<keyword evidence="4" id="KW-0106">Calcium</keyword>
<comment type="similarity">
    <text evidence="1">Belongs to the sulfatase family.</text>
</comment>
<dbReference type="EC" id="3.1.6.1" evidence="7"/>
<evidence type="ECO:0000256" key="2">
    <source>
        <dbReference type="ARBA" id="ARBA00022723"/>
    </source>
</evidence>
<feature type="chain" id="PRO_5021847167" evidence="5">
    <location>
        <begin position="33"/>
        <end position="613"/>
    </location>
</feature>
<evidence type="ECO:0000259" key="6">
    <source>
        <dbReference type="Pfam" id="PF00884"/>
    </source>
</evidence>
<dbReference type="EMBL" id="CP036272">
    <property type="protein sequence ID" value="QDT61250.1"/>
    <property type="molecule type" value="Genomic_DNA"/>
</dbReference>
<dbReference type="InterPro" id="IPR000917">
    <property type="entry name" value="Sulfatase_N"/>
</dbReference>
<dbReference type="InterPro" id="IPR050738">
    <property type="entry name" value="Sulfatase"/>
</dbReference>
<reference evidence="7 8" key="1">
    <citation type="submission" date="2019-02" db="EMBL/GenBank/DDBJ databases">
        <title>Deep-cultivation of Planctomycetes and their phenomic and genomic characterization uncovers novel biology.</title>
        <authorList>
            <person name="Wiegand S."/>
            <person name="Jogler M."/>
            <person name="Boedeker C."/>
            <person name="Pinto D."/>
            <person name="Vollmers J."/>
            <person name="Rivas-Marin E."/>
            <person name="Kohn T."/>
            <person name="Peeters S.H."/>
            <person name="Heuer A."/>
            <person name="Rast P."/>
            <person name="Oberbeckmann S."/>
            <person name="Bunk B."/>
            <person name="Jeske O."/>
            <person name="Meyerdierks A."/>
            <person name="Storesund J.E."/>
            <person name="Kallscheuer N."/>
            <person name="Luecker S."/>
            <person name="Lage O.M."/>
            <person name="Pohl T."/>
            <person name="Merkel B.J."/>
            <person name="Hornburger P."/>
            <person name="Mueller R.-W."/>
            <person name="Bruemmer F."/>
            <person name="Labrenz M."/>
            <person name="Spormann A.M."/>
            <person name="Op den Camp H."/>
            <person name="Overmann J."/>
            <person name="Amann R."/>
            <person name="Jetten M.S.M."/>
            <person name="Mascher T."/>
            <person name="Medema M.H."/>
            <person name="Devos D.P."/>
            <person name="Kaster A.-K."/>
            <person name="Ovreas L."/>
            <person name="Rohde M."/>
            <person name="Galperin M.Y."/>
            <person name="Jogler C."/>
        </authorList>
    </citation>
    <scope>NUCLEOTIDE SEQUENCE [LARGE SCALE GENOMIC DNA]</scope>
    <source>
        <strain evidence="7 8">SV_7m_r</strain>
    </source>
</reference>
<feature type="domain" description="Sulfatase N-terminal" evidence="6">
    <location>
        <begin position="39"/>
        <end position="348"/>
    </location>
</feature>
<name>A0A517SYN1_9BACT</name>
<dbReference type="Gene3D" id="3.40.720.10">
    <property type="entry name" value="Alkaline Phosphatase, subunit A"/>
    <property type="match status" value="1"/>
</dbReference>
<gene>
    <name evidence="7" type="primary">atsA_49</name>
    <name evidence="7" type="ORF">SV7mr_37840</name>
</gene>
<keyword evidence="8" id="KW-1185">Reference proteome</keyword>
<dbReference type="Pfam" id="PF00884">
    <property type="entry name" value="Sulfatase"/>
    <property type="match status" value="1"/>
</dbReference>
<evidence type="ECO:0000256" key="4">
    <source>
        <dbReference type="ARBA" id="ARBA00022837"/>
    </source>
</evidence>
<dbReference type="PROSITE" id="PS00523">
    <property type="entry name" value="SULFATASE_1"/>
    <property type="match status" value="1"/>
</dbReference>
<sequence length="613" mass="68546" precursor="true">MSIALSVRFQLMLCFLALTVCSPLCLPAQRLAADESTRPNVVVILSDDQGWGDLSLHGNPNLSTPNIDSLAKQGAHVDNFYVCAVCSPTRAEFLTGRYHGRSGVYSTSAGGERFDAAEQTIAQVFQKAGYQTACYGKWHSGMQWPYHPNARGFQDYYGFCSGHWGNYYDPMLEHNGKIVQGEGFIIDDLTNHAMEFISNSGDKPFFVYLPLNTPHSPMQVPQAYWDRFKNKELVPDAAKANRKAQKTPHARAALAMCENIDDNVGRLMKHLEATGKDRETIVVYFSDNGPNGARFNGGMRGRKGSTNEGGLRSPCVIRYPDKIKPGTKVATISAAIDLLPTLADFAGIDWKASQVKDRPVDGVSFANQLSDNDRSDEARERILFSNWNNKFTARTQRYRYHHTGTLYDIEAERGEMTDVADQHPEVAKKLDAALQQWKSSLSPIVNLPRNNIKPRPFPIAHPDALWTQLPARDATYTGTITRSNRFPNCSYLFNWSDTEAEIRWDVEALGSGRYEVQMYYACPEPDVGAKIELRYGDSKTTATIRKPVESPFIGAVNDRVPRSEGDVRRWQAMDLGELKITPGRQPLILKATKVPGKQVAELRLLMLKKIDAQ</sequence>
<keyword evidence="5" id="KW-0732">Signal</keyword>
<dbReference type="PANTHER" id="PTHR42693">
    <property type="entry name" value="ARYLSULFATASE FAMILY MEMBER"/>
    <property type="match status" value="1"/>
</dbReference>
<dbReference type="CDD" id="cd16146">
    <property type="entry name" value="ARS_like"/>
    <property type="match status" value="1"/>
</dbReference>
<dbReference type="SUPFAM" id="SSF53649">
    <property type="entry name" value="Alkaline phosphatase-like"/>
    <property type="match status" value="1"/>
</dbReference>
<evidence type="ECO:0000313" key="8">
    <source>
        <dbReference type="Proteomes" id="UP000315003"/>
    </source>
</evidence>
<dbReference type="Gene3D" id="2.60.120.260">
    <property type="entry name" value="Galactose-binding domain-like"/>
    <property type="match status" value="1"/>
</dbReference>
<keyword evidence="3 7" id="KW-0378">Hydrolase</keyword>
<dbReference type="InterPro" id="IPR017850">
    <property type="entry name" value="Alkaline_phosphatase_core_sf"/>
</dbReference>
<dbReference type="OrthoDB" id="9783154at2"/>
<dbReference type="GO" id="GO:0046872">
    <property type="term" value="F:metal ion binding"/>
    <property type="evidence" value="ECO:0007669"/>
    <property type="project" value="UniProtKB-KW"/>
</dbReference>
<accession>A0A517SYN1</accession>
<dbReference type="AlphaFoldDB" id="A0A517SYN1"/>
<dbReference type="Proteomes" id="UP000315003">
    <property type="component" value="Chromosome"/>
</dbReference>
<dbReference type="GO" id="GO:0004065">
    <property type="term" value="F:arylsulfatase activity"/>
    <property type="evidence" value="ECO:0007669"/>
    <property type="project" value="UniProtKB-EC"/>
</dbReference>
<protein>
    <submittedName>
        <fullName evidence="7">Arylsulfatase</fullName>
        <ecNumber evidence="7">3.1.6.1</ecNumber>
    </submittedName>
</protein>
<proteinExistence type="inferred from homology"/>
<dbReference type="InterPro" id="IPR024607">
    <property type="entry name" value="Sulfatase_CS"/>
</dbReference>
<dbReference type="RefSeq" id="WP_145275142.1">
    <property type="nucleotide sequence ID" value="NZ_CP036272.1"/>
</dbReference>
<evidence type="ECO:0000256" key="3">
    <source>
        <dbReference type="ARBA" id="ARBA00022801"/>
    </source>
</evidence>
<evidence type="ECO:0000256" key="1">
    <source>
        <dbReference type="ARBA" id="ARBA00008779"/>
    </source>
</evidence>
<dbReference type="PANTHER" id="PTHR42693:SF53">
    <property type="entry name" value="ENDO-4-O-SULFATASE"/>
    <property type="match status" value="1"/>
</dbReference>
<evidence type="ECO:0000313" key="7">
    <source>
        <dbReference type="EMBL" id="QDT61250.1"/>
    </source>
</evidence>
<feature type="signal peptide" evidence="5">
    <location>
        <begin position="1"/>
        <end position="32"/>
    </location>
</feature>
<keyword evidence="2" id="KW-0479">Metal-binding</keyword>
<organism evidence="7 8">
    <name type="scientific">Stieleria bergensis</name>
    <dbReference type="NCBI Taxonomy" id="2528025"/>
    <lineage>
        <taxon>Bacteria</taxon>
        <taxon>Pseudomonadati</taxon>
        <taxon>Planctomycetota</taxon>
        <taxon>Planctomycetia</taxon>
        <taxon>Pirellulales</taxon>
        <taxon>Pirellulaceae</taxon>
        <taxon>Stieleria</taxon>
    </lineage>
</organism>
<dbReference type="Gene3D" id="3.30.1120.10">
    <property type="match status" value="1"/>
</dbReference>